<evidence type="ECO:0000259" key="4">
    <source>
        <dbReference type="Pfam" id="PF00205"/>
    </source>
</evidence>
<dbReference type="GO" id="GO:0003984">
    <property type="term" value="F:acetolactate synthase activity"/>
    <property type="evidence" value="ECO:0007669"/>
    <property type="project" value="TreeGrafter"/>
</dbReference>
<keyword evidence="8" id="KW-1185">Reference proteome</keyword>
<dbReference type="GO" id="GO:0009097">
    <property type="term" value="P:isoleucine biosynthetic process"/>
    <property type="evidence" value="ECO:0007669"/>
    <property type="project" value="TreeGrafter"/>
</dbReference>
<dbReference type="AlphaFoldDB" id="A0A5B9Y443"/>
<dbReference type="GO" id="GO:0005948">
    <property type="term" value="C:acetolactate synthase complex"/>
    <property type="evidence" value="ECO:0007669"/>
    <property type="project" value="TreeGrafter"/>
</dbReference>
<dbReference type="InterPro" id="IPR012000">
    <property type="entry name" value="Thiamin_PyroP_enz_cen_dom"/>
</dbReference>
<dbReference type="Pfam" id="PF02776">
    <property type="entry name" value="TPP_enzyme_N"/>
    <property type="match status" value="1"/>
</dbReference>
<evidence type="ECO:0000259" key="5">
    <source>
        <dbReference type="Pfam" id="PF02775"/>
    </source>
</evidence>
<dbReference type="InterPro" id="IPR030817">
    <property type="entry name" value="Myo_inos_IolD"/>
</dbReference>
<dbReference type="GO" id="GO:0009099">
    <property type="term" value="P:L-valine biosynthetic process"/>
    <property type="evidence" value="ECO:0007669"/>
    <property type="project" value="TreeGrafter"/>
</dbReference>
<dbReference type="EMBL" id="CP043026">
    <property type="protein sequence ID" value="QEH61844.1"/>
    <property type="molecule type" value="Genomic_DNA"/>
</dbReference>
<dbReference type="InterPro" id="IPR029035">
    <property type="entry name" value="DHS-like_NAD/FAD-binding_dom"/>
</dbReference>
<evidence type="ECO:0000313" key="8">
    <source>
        <dbReference type="Proteomes" id="UP000323144"/>
    </source>
</evidence>
<dbReference type="GO" id="GO:0016823">
    <property type="term" value="F:hydrolase activity, acting on acid carbon-carbon bonds, in ketonic substances"/>
    <property type="evidence" value="ECO:0007669"/>
    <property type="project" value="InterPro"/>
</dbReference>
<feature type="domain" description="Thiamine pyrophosphate enzyme central" evidence="4">
    <location>
        <begin position="219"/>
        <end position="351"/>
    </location>
</feature>
<dbReference type="InterPro" id="IPR029061">
    <property type="entry name" value="THDP-binding"/>
</dbReference>
<protein>
    <submittedName>
        <fullName evidence="7">3D-(3,5/4)-trihydroxycyclohexane-1,2-dione acylhydrolase</fullName>
    </submittedName>
</protein>
<gene>
    <name evidence="7" type="primary">iolD</name>
    <name evidence="7" type="ORF">SCHIN_v1c06470</name>
</gene>
<dbReference type="InterPro" id="IPR045229">
    <property type="entry name" value="TPP_enz"/>
</dbReference>
<evidence type="ECO:0000313" key="7">
    <source>
        <dbReference type="EMBL" id="QEH61844.1"/>
    </source>
</evidence>
<dbReference type="Pfam" id="PF00205">
    <property type="entry name" value="TPP_enzyme_M"/>
    <property type="match status" value="1"/>
</dbReference>
<dbReference type="Pfam" id="PF02775">
    <property type="entry name" value="TPP_enzyme_C"/>
    <property type="match status" value="1"/>
</dbReference>
<dbReference type="RefSeq" id="WP_166508228.1">
    <property type="nucleotide sequence ID" value="NZ_CP043026.1"/>
</dbReference>
<evidence type="ECO:0000256" key="3">
    <source>
        <dbReference type="RuleBase" id="RU362132"/>
    </source>
</evidence>
<keyword evidence="2 3" id="KW-0786">Thiamine pyrophosphate</keyword>
<dbReference type="InterPro" id="IPR012001">
    <property type="entry name" value="Thiamin_PyroP_enz_TPP-bd_dom"/>
</dbReference>
<evidence type="ECO:0000259" key="6">
    <source>
        <dbReference type="Pfam" id="PF02776"/>
    </source>
</evidence>
<feature type="domain" description="Thiamine pyrophosphate enzyme N-terminal TPP-binding" evidence="6">
    <location>
        <begin position="27"/>
        <end position="131"/>
    </location>
</feature>
<dbReference type="Gene3D" id="3.40.50.970">
    <property type="match status" value="2"/>
</dbReference>
<keyword evidence="7" id="KW-0378">Hydrolase</keyword>
<dbReference type="SUPFAM" id="SSF52467">
    <property type="entry name" value="DHS-like NAD/FAD-binding domain"/>
    <property type="match status" value="1"/>
</dbReference>
<evidence type="ECO:0000256" key="1">
    <source>
        <dbReference type="ARBA" id="ARBA00007812"/>
    </source>
</evidence>
<dbReference type="InterPro" id="IPR000399">
    <property type="entry name" value="TPP-bd_CS"/>
</dbReference>
<evidence type="ECO:0000256" key="2">
    <source>
        <dbReference type="ARBA" id="ARBA00023052"/>
    </source>
</evidence>
<dbReference type="NCBIfam" id="TIGR04377">
    <property type="entry name" value="myo_inos_iolD"/>
    <property type="match status" value="1"/>
</dbReference>
<proteinExistence type="inferred from homology"/>
<dbReference type="InterPro" id="IPR011766">
    <property type="entry name" value="TPP_enzyme_TPP-bd"/>
</dbReference>
<dbReference type="SUPFAM" id="SSF52518">
    <property type="entry name" value="Thiamin diphosphate-binding fold (THDP-binding)"/>
    <property type="match status" value="2"/>
</dbReference>
<reference evidence="7 8" key="1">
    <citation type="submission" date="2019-08" db="EMBL/GenBank/DDBJ databases">
        <title>Complete genome sequence of Spiroplasma chinense CCH (DSM 19755).</title>
        <authorList>
            <person name="Shen H.-Y."/>
            <person name="Lin Y.-C."/>
            <person name="Chou L."/>
            <person name="Kuo C.-H."/>
        </authorList>
    </citation>
    <scope>NUCLEOTIDE SEQUENCE [LARGE SCALE GENOMIC DNA]</scope>
    <source>
        <strain evidence="7 8">CCH</strain>
    </source>
</reference>
<sequence>MNKIKLSVGEAIVKFIDNQFLEIDGVKSKIVDGVFTIYGHGNVVGLGEALTNFKHNLKVMQGKNEQGMAHIAIGYAKQNLRRKVLAVTSSVGPGSANLVTAAGTATANRIPLLLFPGDTFANRQPDPVLQQIEFDNNNDNSTNDALRAVSKFWDRIYRPEQIMSSLINAFRVLTDPENTGTVTICLPQDVQGEVYDYPQDFFKERIHYLERPRPSYRALEDATELIKSAKKPLMIIGGGALYSEASEELKKFSSTFKIPFGLTQAGKGTIEHTHEFNLGGIGVTGTMCANIAAKQADLIIGIGTRYTDFTTGSKSLFNDNAKFININLNKKDVMKLDALSLKGDAKTTINYLTDQLEQFDYVSEWKDEISTLKSEWEKEVEVISSGKDILIKGLDSEKVVEEFKNVFDNYFHQTQLFKAIESEIKKMDDDAIVVGAAGSLPGDLQRLWNVNSVNTYSVEYGYSCMGYEIAAAIGVKMAEPNKEVYAFVGDGSFLMLHSEILTALQENVKINIILLDNSGYGCIDNLQTSKGINSNSTHFRKRKENNILDGELLNVNYSMIAQGYGCFSKPVNNFEELESAFREAREQEKVTLLEFKVLPKTMTEGYETWWRVGLTDNGKTNLIKSKKEEDKKVIERIKEY</sequence>
<accession>A0A5B9Y443</accession>
<dbReference type="CDD" id="cd07035">
    <property type="entry name" value="TPP_PYR_POX_like"/>
    <property type="match status" value="1"/>
</dbReference>
<dbReference type="GO" id="GO:0019310">
    <property type="term" value="P:inositol catabolic process"/>
    <property type="evidence" value="ECO:0007669"/>
    <property type="project" value="InterPro"/>
</dbReference>
<comment type="similarity">
    <text evidence="1 3">Belongs to the TPP enzyme family.</text>
</comment>
<dbReference type="PANTHER" id="PTHR18968">
    <property type="entry name" value="THIAMINE PYROPHOSPHATE ENZYMES"/>
    <property type="match status" value="1"/>
</dbReference>
<dbReference type="Proteomes" id="UP000323144">
    <property type="component" value="Chromosome"/>
</dbReference>
<dbReference type="GO" id="GO:0030976">
    <property type="term" value="F:thiamine pyrophosphate binding"/>
    <property type="evidence" value="ECO:0007669"/>
    <property type="project" value="InterPro"/>
</dbReference>
<dbReference type="GO" id="GO:0050660">
    <property type="term" value="F:flavin adenine dinucleotide binding"/>
    <property type="evidence" value="ECO:0007669"/>
    <property type="project" value="TreeGrafter"/>
</dbReference>
<feature type="domain" description="Thiamine pyrophosphate enzyme TPP-binding" evidence="5">
    <location>
        <begin position="437"/>
        <end position="594"/>
    </location>
</feature>
<dbReference type="Gene3D" id="3.40.50.1220">
    <property type="entry name" value="TPP-binding domain"/>
    <property type="match status" value="1"/>
</dbReference>
<dbReference type="PROSITE" id="PS00187">
    <property type="entry name" value="TPP_ENZYMES"/>
    <property type="match status" value="1"/>
</dbReference>
<dbReference type="GO" id="GO:0000287">
    <property type="term" value="F:magnesium ion binding"/>
    <property type="evidence" value="ECO:0007669"/>
    <property type="project" value="InterPro"/>
</dbReference>
<dbReference type="KEGG" id="schi:SCHIN_v1c06470"/>
<organism evidence="7 8">
    <name type="scientific">Spiroplasma chinense</name>
    <dbReference type="NCBI Taxonomy" id="216932"/>
    <lineage>
        <taxon>Bacteria</taxon>
        <taxon>Bacillati</taxon>
        <taxon>Mycoplasmatota</taxon>
        <taxon>Mollicutes</taxon>
        <taxon>Entomoplasmatales</taxon>
        <taxon>Spiroplasmataceae</taxon>
        <taxon>Spiroplasma</taxon>
    </lineage>
</organism>
<name>A0A5B9Y443_9MOLU</name>
<dbReference type="PANTHER" id="PTHR18968:SF9">
    <property type="entry name" value="3D-(3,5_4)-TRIHYDROXYCYCLOHEXANE-1,2-DIONE HYDROLASE"/>
    <property type="match status" value="1"/>
</dbReference>